<evidence type="ECO:0000313" key="3">
    <source>
        <dbReference type="Proteomes" id="UP000748025"/>
    </source>
</evidence>
<organism evidence="2 3">
    <name type="scientific">Claviceps pusilla</name>
    <dbReference type="NCBI Taxonomy" id="123648"/>
    <lineage>
        <taxon>Eukaryota</taxon>
        <taxon>Fungi</taxon>
        <taxon>Dikarya</taxon>
        <taxon>Ascomycota</taxon>
        <taxon>Pezizomycotina</taxon>
        <taxon>Sordariomycetes</taxon>
        <taxon>Hypocreomycetidae</taxon>
        <taxon>Hypocreales</taxon>
        <taxon>Clavicipitaceae</taxon>
        <taxon>Claviceps</taxon>
    </lineage>
</organism>
<evidence type="ECO:0000313" key="2">
    <source>
        <dbReference type="EMBL" id="KAG6003999.1"/>
    </source>
</evidence>
<feature type="compositionally biased region" description="Low complexity" evidence="1">
    <location>
        <begin position="178"/>
        <end position="193"/>
    </location>
</feature>
<protein>
    <submittedName>
        <fullName evidence="2">Uncharacterized protein</fullName>
    </submittedName>
</protein>
<evidence type="ECO:0000256" key="1">
    <source>
        <dbReference type="SAM" id="MobiDB-lite"/>
    </source>
</evidence>
<gene>
    <name evidence="2" type="ORF">E4U43_000812</name>
</gene>
<name>A0A9P7SYS5_9HYPO</name>
<keyword evidence="3" id="KW-1185">Reference proteome</keyword>
<reference evidence="2" key="1">
    <citation type="journal article" date="2020" name="bioRxiv">
        <title>Whole genome comparisons of ergot fungi reveals the divergence and evolution of species within the genus Claviceps are the result of varying mechanisms driving genome evolution and host range expansion.</title>
        <authorList>
            <person name="Wyka S.A."/>
            <person name="Mondo S.J."/>
            <person name="Liu M."/>
            <person name="Dettman J."/>
            <person name="Nalam V."/>
            <person name="Broders K.D."/>
        </authorList>
    </citation>
    <scope>NUCLEOTIDE SEQUENCE</scope>
    <source>
        <strain evidence="2">CCC 602</strain>
    </source>
</reference>
<sequence>MNLSAQNLIQASSTLLVIAVLVARQKPLMLLVALEFAPGLGVAVQDIMLHEKDAIVHKADVAERKFNGVSCDAAPVMLQVAIDALLPGAQEATGQVERDLPDAPALCALVAVVGQDLRPQLDHGNDELDVAQRVDEIEFAPVARGVDGAAVGSGRGGKSPGDEEGGEGAGRDADDEAAGTGARRAGEAPPRATQVLRYGDGGDDGGVQGKGDVVELDGWGETLVSGGVLAADEGGIVQSQGGKEVGDKSYEMTSFLVSRSGG</sequence>
<comment type="caution">
    <text evidence="2">The sequence shown here is derived from an EMBL/GenBank/DDBJ whole genome shotgun (WGS) entry which is preliminary data.</text>
</comment>
<dbReference type="EMBL" id="SRPW01001249">
    <property type="protein sequence ID" value="KAG6003999.1"/>
    <property type="molecule type" value="Genomic_DNA"/>
</dbReference>
<proteinExistence type="predicted"/>
<dbReference type="Proteomes" id="UP000748025">
    <property type="component" value="Unassembled WGS sequence"/>
</dbReference>
<feature type="region of interest" description="Disordered" evidence="1">
    <location>
        <begin position="148"/>
        <end position="211"/>
    </location>
</feature>
<dbReference type="AlphaFoldDB" id="A0A9P7SYS5"/>
<accession>A0A9P7SYS5</accession>